<reference evidence="2 3" key="1">
    <citation type="journal article" date="2019" name="Sci. Rep.">
        <title>Orb-weaving spider Araneus ventricosus genome elucidates the spidroin gene catalogue.</title>
        <authorList>
            <person name="Kono N."/>
            <person name="Nakamura H."/>
            <person name="Ohtoshi R."/>
            <person name="Moran D.A.P."/>
            <person name="Shinohara A."/>
            <person name="Yoshida Y."/>
            <person name="Fujiwara M."/>
            <person name="Mori M."/>
            <person name="Tomita M."/>
            <person name="Arakawa K."/>
        </authorList>
    </citation>
    <scope>NUCLEOTIDE SEQUENCE [LARGE SCALE GENOMIC DNA]</scope>
</reference>
<name>A0A4Y2SQF4_ARAVE</name>
<dbReference type="EMBL" id="BGPR01022768">
    <property type="protein sequence ID" value="GBN89409.1"/>
    <property type="molecule type" value="Genomic_DNA"/>
</dbReference>
<evidence type="ECO:0000313" key="2">
    <source>
        <dbReference type="EMBL" id="GBN89409.1"/>
    </source>
</evidence>
<organism evidence="2 3">
    <name type="scientific">Araneus ventricosus</name>
    <name type="common">Orbweaver spider</name>
    <name type="synonym">Epeira ventricosa</name>
    <dbReference type="NCBI Taxonomy" id="182803"/>
    <lineage>
        <taxon>Eukaryota</taxon>
        <taxon>Metazoa</taxon>
        <taxon>Ecdysozoa</taxon>
        <taxon>Arthropoda</taxon>
        <taxon>Chelicerata</taxon>
        <taxon>Arachnida</taxon>
        <taxon>Araneae</taxon>
        <taxon>Araneomorphae</taxon>
        <taxon>Entelegynae</taxon>
        <taxon>Araneoidea</taxon>
        <taxon>Araneidae</taxon>
        <taxon>Araneus</taxon>
    </lineage>
</organism>
<feature type="non-terminal residue" evidence="2">
    <location>
        <position position="121"/>
    </location>
</feature>
<feature type="region of interest" description="Disordered" evidence="1">
    <location>
        <begin position="77"/>
        <end position="121"/>
    </location>
</feature>
<gene>
    <name evidence="2" type="ORF">AVEN_189223_1</name>
</gene>
<proteinExistence type="predicted"/>
<feature type="compositionally biased region" description="Polar residues" evidence="1">
    <location>
        <begin position="105"/>
        <end position="114"/>
    </location>
</feature>
<protein>
    <submittedName>
        <fullName evidence="2">Uncharacterized protein</fullName>
    </submittedName>
</protein>
<accession>A0A4Y2SQF4</accession>
<evidence type="ECO:0000313" key="3">
    <source>
        <dbReference type="Proteomes" id="UP000499080"/>
    </source>
</evidence>
<sequence length="121" mass="13788">MCQTLKCNDPAGRQVLRLLSRHFSVGIAKPHASRQENSREIKDLQQPFYMQLQLLRDKGSHLESIFKHKTEKVTDNAALSADIRKTRKQGAASKSSIGSRPEQPVRQQNSPTEFQSRKEKC</sequence>
<dbReference type="Proteomes" id="UP000499080">
    <property type="component" value="Unassembled WGS sequence"/>
</dbReference>
<evidence type="ECO:0000256" key="1">
    <source>
        <dbReference type="SAM" id="MobiDB-lite"/>
    </source>
</evidence>
<comment type="caution">
    <text evidence="2">The sequence shown here is derived from an EMBL/GenBank/DDBJ whole genome shotgun (WGS) entry which is preliminary data.</text>
</comment>
<dbReference type="AlphaFoldDB" id="A0A4Y2SQF4"/>
<keyword evidence="3" id="KW-1185">Reference proteome</keyword>